<evidence type="ECO:0000313" key="1">
    <source>
        <dbReference type="EMBL" id="MFC6283383.1"/>
    </source>
</evidence>
<gene>
    <name evidence="1" type="ORF">ACFQND_19325</name>
</gene>
<dbReference type="Pfam" id="PF13531">
    <property type="entry name" value="SBP_bac_11"/>
    <property type="match status" value="1"/>
</dbReference>
<comment type="caution">
    <text evidence="1">The sequence shown here is derived from an EMBL/GenBank/DDBJ whole genome shotgun (WGS) entry which is preliminary data.</text>
</comment>
<dbReference type="PANTHER" id="PTHR30632:SF0">
    <property type="entry name" value="SULFATE-BINDING PROTEIN"/>
    <property type="match status" value="1"/>
</dbReference>
<evidence type="ECO:0000313" key="2">
    <source>
        <dbReference type="Proteomes" id="UP001596270"/>
    </source>
</evidence>
<dbReference type="RefSeq" id="WP_371437616.1">
    <property type="nucleotide sequence ID" value="NZ_JBHSRS010000083.1"/>
</dbReference>
<protein>
    <submittedName>
        <fullName evidence="1">Molybdate ABC transporter substrate-binding protein</fullName>
    </submittedName>
</protein>
<dbReference type="SUPFAM" id="SSF53850">
    <property type="entry name" value="Periplasmic binding protein-like II"/>
    <property type="match status" value="1"/>
</dbReference>
<name>A0ABW1U1E7_9BURK</name>
<dbReference type="NCBIfam" id="NF002917">
    <property type="entry name" value="PRK03537.1-3"/>
    <property type="match status" value="1"/>
</dbReference>
<dbReference type="InterPro" id="IPR050682">
    <property type="entry name" value="ModA/WtpA"/>
</dbReference>
<organism evidence="1 2">
    <name type="scientific">Polaromonas aquatica</name>
    <dbReference type="NCBI Taxonomy" id="332657"/>
    <lineage>
        <taxon>Bacteria</taxon>
        <taxon>Pseudomonadati</taxon>
        <taxon>Pseudomonadota</taxon>
        <taxon>Betaproteobacteria</taxon>
        <taxon>Burkholderiales</taxon>
        <taxon>Comamonadaceae</taxon>
        <taxon>Polaromonas</taxon>
    </lineage>
</organism>
<dbReference type="Proteomes" id="UP001596270">
    <property type="component" value="Unassembled WGS sequence"/>
</dbReference>
<dbReference type="EMBL" id="JBHSRS010000083">
    <property type="protein sequence ID" value="MFC6283383.1"/>
    <property type="molecule type" value="Genomic_DNA"/>
</dbReference>
<accession>A0ABW1U1E7</accession>
<sequence length="256" mass="26404">MAQAQPAASPSAGAAPLRVYAAGSLREPLIEIARAYEAATGVKLELTFGASGLLRERIEKGEPAQVFASADMQHPEKLASAGGAWKKPVRMVSNKLCALASPAVNATSANLLTLMLNPAIKVGTSTPKADPSGDYAWDLFRRADAVVSGAYAVLDAKALKLTGSASTPQPPAGRGTYAWLMDEGRADIFLTYCTNAISAAKEVPRLNVVAVPPALEVGAAYGLTALGGDAAALRFVQYLRSPAAQAVFGSFGFGAP</sequence>
<dbReference type="Gene3D" id="3.40.190.10">
    <property type="entry name" value="Periplasmic binding protein-like II"/>
    <property type="match status" value="2"/>
</dbReference>
<keyword evidence="2" id="KW-1185">Reference proteome</keyword>
<dbReference type="PANTHER" id="PTHR30632">
    <property type="entry name" value="MOLYBDATE-BINDING PERIPLASMIC PROTEIN"/>
    <property type="match status" value="1"/>
</dbReference>
<proteinExistence type="predicted"/>
<reference evidence="2" key="1">
    <citation type="journal article" date="2019" name="Int. J. Syst. Evol. Microbiol.">
        <title>The Global Catalogue of Microorganisms (GCM) 10K type strain sequencing project: providing services to taxonomists for standard genome sequencing and annotation.</title>
        <authorList>
            <consortium name="The Broad Institute Genomics Platform"/>
            <consortium name="The Broad Institute Genome Sequencing Center for Infectious Disease"/>
            <person name="Wu L."/>
            <person name="Ma J."/>
        </authorList>
    </citation>
    <scope>NUCLEOTIDE SEQUENCE [LARGE SCALE GENOMIC DNA]</scope>
    <source>
        <strain evidence="2">CCUG 39402</strain>
    </source>
</reference>